<reference evidence="2" key="2">
    <citation type="submission" date="2023-01" db="EMBL/GenBank/DDBJ databases">
        <title>Draft genome sequence of Methylophaga thalassica strain NBRC 102424.</title>
        <authorList>
            <person name="Sun Q."/>
            <person name="Mori K."/>
        </authorList>
    </citation>
    <scope>NUCLEOTIDE SEQUENCE</scope>
    <source>
        <strain evidence="2">NBRC 102424</strain>
    </source>
</reference>
<evidence type="ECO:0000313" key="3">
    <source>
        <dbReference type="Proteomes" id="UP001161423"/>
    </source>
</evidence>
<organism evidence="2 3">
    <name type="scientific">Methylophaga thalassica</name>
    <dbReference type="NCBI Taxonomy" id="40223"/>
    <lineage>
        <taxon>Bacteria</taxon>
        <taxon>Pseudomonadati</taxon>
        <taxon>Pseudomonadota</taxon>
        <taxon>Gammaproteobacteria</taxon>
        <taxon>Thiotrichales</taxon>
        <taxon>Piscirickettsiaceae</taxon>
        <taxon>Methylophaga</taxon>
    </lineage>
</organism>
<gene>
    <name evidence="2" type="primary">N</name>
    <name evidence="2" type="ORF">GCM10007891_05280</name>
</gene>
<dbReference type="RefSeq" id="WP_284722333.1">
    <property type="nucleotide sequence ID" value="NZ_BSND01000003.1"/>
</dbReference>
<feature type="region of interest" description="Disordered" evidence="1">
    <location>
        <begin position="85"/>
        <end position="104"/>
    </location>
</feature>
<keyword evidence="3" id="KW-1185">Reference proteome</keyword>
<dbReference type="Pfam" id="PF05125">
    <property type="entry name" value="Phage_cap_P2"/>
    <property type="match status" value="1"/>
</dbReference>
<proteinExistence type="predicted"/>
<name>A0ABQ5TT06_9GAMM</name>
<dbReference type="EMBL" id="BSND01000003">
    <property type="protein sequence ID" value="GLP98674.1"/>
    <property type="molecule type" value="Genomic_DNA"/>
</dbReference>
<dbReference type="InterPro" id="IPR006441">
    <property type="entry name" value="Phage_P2_GpN"/>
</dbReference>
<comment type="caution">
    <text evidence="2">The sequence shown here is derived from an EMBL/GenBank/DDBJ whole genome shotgun (WGS) entry which is preliminary data.</text>
</comment>
<reference evidence="2" key="1">
    <citation type="journal article" date="2014" name="Int. J. Syst. Evol. Microbiol.">
        <title>Complete genome of a new Firmicutes species belonging to the dominant human colonic microbiota ('Ruminococcus bicirculans') reveals two chromosomes and a selective capacity to utilize plant glucans.</title>
        <authorList>
            <consortium name="NISC Comparative Sequencing Program"/>
            <person name="Wegmann U."/>
            <person name="Louis P."/>
            <person name="Goesmann A."/>
            <person name="Henrissat B."/>
            <person name="Duncan S.H."/>
            <person name="Flint H.J."/>
        </authorList>
    </citation>
    <scope>NUCLEOTIDE SEQUENCE</scope>
    <source>
        <strain evidence="2">NBRC 102424</strain>
    </source>
</reference>
<evidence type="ECO:0000256" key="1">
    <source>
        <dbReference type="SAM" id="MobiDB-lite"/>
    </source>
</evidence>
<sequence length="343" mass="37521">MNLSEQGRQALDLHFVNTARAFGVQPGNPSAGQHYAATPSVAQTIYNKVVEDGNQFLRLINAAVMVGEIKGEKVGLELTGRVASRTDTNGAGERTPKHLSNTDPKGYELFPTQFDVALKYSKIDSWAKFPDFAERYIRLVRQAMGNDMLTVGWHGTSAAGTTNLGSNPNLEDLNIGWLQILRDFNSGSQHYAASASELVLGSGDAKNLDVLVHEAKMMLPVYHRNRDDLVALVSGDLLSAQEETYYEVNGNTPTEKAMLSGRITRAYGGLPTITPPFFPSGIVKVTPLSNLSIYIQDSSIRRIQKDKPEKDEVQDFNSANQGYVVEDEEMAAFIEGIELPPAA</sequence>
<protein>
    <submittedName>
        <fullName evidence="2">Phage major capsid protein, P2 family</fullName>
    </submittedName>
</protein>
<evidence type="ECO:0000313" key="2">
    <source>
        <dbReference type="EMBL" id="GLP98674.1"/>
    </source>
</evidence>
<accession>A0ABQ5TT06</accession>
<dbReference type="Proteomes" id="UP001161423">
    <property type="component" value="Unassembled WGS sequence"/>
</dbReference>